<evidence type="ECO:0000313" key="2">
    <source>
        <dbReference type="Proteomes" id="UP000593572"/>
    </source>
</evidence>
<reference evidence="1 2" key="1">
    <citation type="journal article" date="2019" name="Genome Biol. Evol.">
        <title>Insights into the evolution of the New World diploid cottons (Gossypium, subgenus Houzingenia) based on genome sequencing.</title>
        <authorList>
            <person name="Grover C.E."/>
            <person name="Arick M.A. 2nd"/>
            <person name="Thrash A."/>
            <person name="Conover J.L."/>
            <person name="Sanders W.S."/>
            <person name="Peterson D.G."/>
            <person name="Frelichowski J.E."/>
            <person name="Scheffler J.A."/>
            <person name="Scheffler B.E."/>
            <person name="Wendel J.F."/>
        </authorList>
    </citation>
    <scope>NUCLEOTIDE SEQUENCE [LARGE SCALE GENOMIC DNA]</scope>
    <source>
        <strain evidence="1">157</strain>
        <tissue evidence="1">Leaf</tissue>
    </source>
</reference>
<dbReference type="Proteomes" id="UP000593572">
    <property type="component" value="Unassembled WGS sequence"/>
</dbReference>
<protein>
    <submittedName>
        <fullName evidence="1">Uncharacterized protein</fullName>
    </submittedName>
</protein>
<dbReference type="EMBL" id="JABEZX010000012">
    <property type="protein sequence ID" value="MBA0572157.1"/>
    <property type="molecule type" value="Genomic_DNA"/>
</dbReference>
<name>A0A7J8N578_9ROSI</name>
<keyword evidence="2" id="KW-1185">Reference proteome</keyword>
<evidence type="ECO:0000313" key="1">
    <source>
        <dbReference type="EMBL" id="MBA0572157.1"/>
    </source>
</evidence>
<dbReference type="AlphaFoldDB" id="A0A7J8N578"/>
<gene>
    <name evidence="1" type="ORF">Golob_002517</name>
</gene>
<organism evidence="1 2">
    <name type="scientific">Gossypium lobatum</name>
    <dbReference type="NCBI Taxonomy" id="34289"/>
    <lineage>
        <taxon>Eukaryota</taxon>
        <taxon>Viridiplantae</taxon>
        <taxon>Streptophyta</taxon>
        <taxon>Embryophyta</taxon>
        <taxon>Tracheophyta</taxon>
        <taxon>Spermatophyta</taxon>
        <taxon>Magnoliopsida</taxon>
        <taxon>eudicotyledons</taxon>
        <taxon>Gunneridae</taxon>
        <taxon>Pentapetalae</taxon>
        <taxon>rosids</taxon>
        <taxon>malvids</taxon>
        <taxon>Malvales</taxon>
        <taxon>Malvaceae</taxon>
        <taxon>Malvoideae</taxon>
        <taxon>Gossypium</taxon>
    </lineage>
</organism>
<proteinExistence type="predicted"/>
<sequence length="17" mass="1996">MKIHEKQLGLLYVPITI</sequence>
<comment type="caution">
    <text evidence="1">The sequence shown here is derived from an EMBL/GenBank/DDBJ whole genome shotgun (WGS) entry which is preliminary data.</text>
</comment>
<accession>A0A7J8N578</accession>